<evidence type="ECO:0000313" key="2">
    <source>
        <dbReference type="EMBL" id="KAK1321093.1"/>
    </source>
</evidence>
<feature type="compositionally biased region" description="Polar residues" evidence="1">
    <location>
        <begin position="168"/>
        <end position="185"/>
    </location>
</feature>
<evidence type="ECO:0000256" key="1">
    <source>
        <dbReference type="SAM" id="MobiDB-lite"/>
    </source>
</evidence>
<feature type="compositionally biased region" description="Polar residues" evidence="1">
    <location>
        <begin position="108"/>
        <end position="119"/>
    </location>
</feature>
<dbReference type="EMBL" id="JAUJYO010000003">
    <property type="protein sequence ID" value="KAK1321093.1"/>
    <property type="molecule type" value="Genomic_DNA"/>
</dbReference>
<reference evidence="2" key="2">
    <citation type="submission" date="2023-06" db="EMBL/GenBank/DDBJ databases">
        <authorList>
            <person name="Ma L."/>
            <person name="Liu K.-W."/>
            <person name="Li Z."/>
            <person name="Hsiao Y.-Y."/>
            <person name="Qi Y."/>
            <person name="Fu T."/>
            <person name="Tang G."/>
            <person name="Zhang D."/>
            <person name="Sun W.-H."/>
            <person name="Liu D.-K."/>
            <person name="Li Y."/>
            <person name="Chen G.-Z."/>
            <person name="Liu X.-D."/>
            <person name="Liao X.-Y."/>
            <person name="Jiang Y.-T."/>
            <person name="Yu X."/>
            <person name="Hao Y."/>
            <person name="Huang J."/>
            <person name="Zhao X.-W."/>
            <person name="Ke S."/>
            <person name="Chen Y.-Y."/>
            <person name="Wu W.-L."/>
            <person name="Hsu J.-L."/>
            <person name="Lin Y.-F."/>
            <person name="Huang M.-D."/>
            <person name="Li C.-Y."/>
            <person name="Huang L."/>
            <person name="Wang Z.-W."/>
            <person name="Zhao X."/>
            <person name="Zhong W.-Y."/>
            <person name="Peng D.-H."/>
            <person name="Ahmad S."/>
            <person name="Lan S."/>
            <person name="Zhang J.-S."/>
            <person name="Tsai W.-C."/>
            <person name="Van De Peer Y."/>
            <person name="Liu Z.-J."/>
        </authorList>
    </citation>
    <scope>NUCLEOTIDE SEQUENCE</scope>
    <source>
        <strain evidence="2">CP</strain>
        <tissue evidence="2">Leaves</tissue>
    </source>
</reference>
<keyword evidence="3" id="KW-1185">Reference proteome</keyword>
<dbReference type="PANTHER" id="PTHR34660:SF7">
    <property type="entry name" value="DNA LIGASE-LIKE PROTEIN"/>
    <property type="match status" value="1"/>
</dbReference>
<name>A0AAV9F8B3_ACOCL</name>
<organism evidence="2 3">
    <name type="scientific">Acorus calamus</name>
    <name type="common">Sweet flag</name>
    <dbReference type="NCBI Taxonomy" id="4465"/>
    <lineage>
        <taxon>Eukaryota</taxon>
        <taxon>Viridiplantae</taxon>
        <taxon>Streptophyta</taxon>
        <taxon>Embryophyta</taxon>
        <taxon>Tracheophyta</taxon>
        <taxon>Spermatophyta</taxon>
        <taxon>Magnoliopsida</taxon>
        <taxon>Liliopsida</taxon>
        <taxon>Acoraceae</taxon>
        <taxon>Acorus</taxon>
    </lineage>
</organism>
<dbReference type="Proteomes" id="UP001180020">
    <property type="component" value="Unassembled WGS sequence"/>
</dbReference>
<evidence type="ECO:0000313" key="3">
    <source>
        <dbReference type="Proteomes" id="UP001180020"/>
    </source>
</evidence>
<comment type="caution">
    <text evidence="2">The sequence shown here is derived from an EMBL/GenBank/DDBJ whole genome shotgun (WGS) entry which is preliminary data.</text>
</comment>
<dbReference type="AlphaFoldDB" id="A0AAV9F8B3"/>
<feature type="compositionally biased region" description="Basic and acidic residues" evidence="1">
    <location>
        <begin position="38"/>
        <end position="61"/>
    </location>
</feature>
<dbReference type="PANTHER" id="PTHR34660">
    <property type="entry name" value="MYB-LIKE PROTEIN X"/>
    <property type="match status" value="1"/>
</dbReference>
<feature type="region of interest" description="Disordered" evidence="1">
    <location>
        <begin position="28"/>
        <end position="209"/>
    </location>
</feature>
<sequence>MSRCFSYPPPGYVRDEVMMELSKALIEQSKKEKKRVKERREKKGEKEVKKEKSKEHRNKDEKKRKREKSHKDESSNQGLVEDLKKRDSDSEHLEKSGLTEEHGLPCSAQYSPDSDSTQKIAKRNKTSASETDPMNNHVANEKTGSVLIIRLPSIKRKHPEPPCEDEPSTSCRTEPTFESASCRTKTTIERGEPSTSRRAEATLQRTEPSTSCMAEATLQTRAPSTDHRAESSPFESSYDKMEAEYANLINKWQPPPMQFECTEPEDLDWLLGTKQQQHNQQALKRCGSSELTSATGSGKTIAPCWPPRACYLPEAGIYALPYTVPF</sequence>
<feature type="compositionally biased region" description="Polar residues" evidence="1">
    <location>
        <begin position="126"/>
        <end position="138"/>
    </location>
</feature>
<feature type="compositionally biased region" description="Basic and acidic residues" evidence="1">
    <location>
        <begin position="186"/>
        <end position="200"/>
    </location>
</feature>
<gene>
    <name evidence="2" type="ORF">QJS10_CPA03g02279</name>
</gene>
<accession>A0AAV9F8B3</accession>
<protein>
    <submittedName>
        <fullName evidence="2">Uncharacterized protein</fullName>
    </submittedName>
</protein>
<feature type="compositionally biased region" description="Basic and acidic residues" evidence="1">
    <location>
        <begin position="81"/>
        <end position="103"/>
    </location>
</feature>
<proteinExistence type="predicted"/>
<reference evidence="2" key="1">
    <citation type="journal article" date="2023" name="Nat. Commun.">
        <title>Diploid and tetraploid genomes of Acorus and the evolution of monocots.</title>
        <authorList>
            <person name="Ma L."/>
            <person name="Liu K.W."/>
            <person name="Li Z."/>
            <person name="Hsiao Y.Y."/>
            <person name="Qi Y."/>
            <person name="Fu T."/>
            <person name="Tang G.D."/>
            <person name="Zhang D."/>
            <person name="Sun W.H."/>
            <person name="Liu D.K."/>
            <person name="Li Y."/>
            <person name="Chen G.Z."/>
            <person name="Liu X.D."/>
            <person name="Liao X.Y."/>
            <person name="Jiang Y.T."/>
            <person name="Yu X."/>
            <person name="Hao Y."/>
            <person name="Huang J."/>
            <person name="Zhao X.W."/>
            <person name="Ke S."/>
            <person name="Chen Y.Y."/>
            <person name="Wu W.L."/>
            <person name="Hsu J.L."/>
            <person name="Lin Y.F."/>
            <person name="Huang M.D."/>
            <person name="Li C.Y."/>
            <person name="Huang L."/>
            <person name="Wang Z.W."/>
            <person name="Zhao X."/>
            <person name="Zhong W.Y."/>
            <person name="Peng D.H."/>
            <person name="Ahmad S."/>
            <person name="Lan S."/>
            <person name="Zhang J.S."/>
            <person name="Tsai W.C."/>
            <person name="Van de Peer Y."/>
            <person name="Liu Z.J."/>
        </authorList>
    </citation>
    <scope>NUCLEOTIDE SEQUENCE</scope>
    <source>
        <strain evidence="2">CP</strain>
    </source>
</reference>